<comment type="caution">
    <text evidence="2">The sequence shown here is derived from an EMBL/GenBank/DDBJ whole genome shotgun (WGS) entry which is preliminary data.</text>
</comment>
<evidence type="ECO:0000256" key="1">
    <source>
        <dbReference type="SAM" id="MobiDB-lite"/>
    </source>
</evidence>
<protein>
    <submittedName>
        <fullName evidence="2">Uncharacterized protein</fullName>
    </submittedName>
</protein>
<reference evidence="3" key="1">
    <citation type="journal article" date="2019" name="Int. J. Syst. Evol. Microbiol.">
        <title>The Global Catalogue of Microorganisms (GCM) 10K type strain sequencing project: providing services to taxonomists for standard genome sequencing and annotation.</title>
        <authorList>
            <consortium name="The Broad Institute Genomics Platform"/>
            <consortium name="The Broad Institute Genome Sequencing Center for Infectious Disease"/>
            <person name="Wu L."/>
            <person name="Ma J."/>
        </authorList>
    </citation>
    <scope>NUCLEOTIDE SEQUENCE [LARGE SCALE GENOMIC DNA]</scope>
    <source>
        <strain evidence="3">JCM 17695</strain>
    </source>
</reference>
<dbReference type="EMBL" id="JBHTEY010000004">
    <property type="protein sequence ID" value="MFC7613272.1"/>
    <property type="molecule type" value="Genomic_DNA"/>
</dbReference>
<evidence type="ECO:0000313" key="3">
    <source>
        <dbReference type="Proteomes" id="UP001596512"/>
    </source>
</evidence>
<accession>A0ABW2THP0</accession>
<proteinExistence type="predicted"/>
<dbReference type="Proteomes" id="UP001596512">
    <property type="component" value="Unassembled WGS sequence"/>
</dbReference>
<sequence length="58" mass="6209">MAGLLSTRRARVNRDGHVTPVHGAPPPPDAVQAFVLNALPHRRPGRTFGFGASPWAAR</sequence>
<feature type="region of interest" description="Disordered" evidence="1">
    <location>
        <begin position="1"/>
        <end position="28"/>
    </location>
</feature>
<gene>
    <name evidence="2" type="ORF">ACFQV2_06255</name>
</gene>
<keyword evidence="3" id="KW-1185">Reference proteome</keyword>
<organism evidence="2 3">
    <name type="scientific">Actinokineospora soli</name>
    <dbReference type="NCBI Taxonomy" id="1048753"/>
    <lineage>
        <taxon>Bacteria</taxon>
        <taxon>Bacillati</taxon>
        <taxon>Actinomycetota</taxon>
        <taxon>Actinomycetes</taxon>
        <taxon>Pseudonocardiales</taxon>
        <taxon>Pseudonocardiaceae</taxon>
        <taxon>Actinokineospora</taxon>
    </lineage>
</organism>
<evidence type="ECO:0000313" key="2">
    <source>
        <dbReference type="EMBL" id="MFC7613272.1"/>
    </source>
</evidence>
<name>A0ABW2THP0_9PSEU</name>